<protein>
    <submittedName>
        <fullName evidence="2">Uncharacterized protein</fullName>
    </submittedName>
</protein>
<feature type="compositionally biased region" description="Polar residues" evidence="1">
    <location>
        <begin position="77"/>
        <end position="86"/>
    </location>
</feature>
<evidence type="ECO:0000313" key="3">
    <source>
        <dbReference type="Proteomes" id="UP000005018"/>
    </source>
</evidence>
<dbReference type="KEGG" id="cot:CORT_0C04270"/>
<dbReference type="Proteomes" id="UP000005018">
    <property type="component" value="Chromosome 3"/>
</dbReference>
<proteinExistence type="predicted"/>
<name>H8X412_CANO9</name>
<dbReference type="AlphaFoldDB" id="H8X412"/>
<feature type="region of interest" description="Disordered" evidence="1">
    <location>
        <begin position="153"/>
        <end position="209"/>
    </location>
</feature>
<accession>H8X412</accession>
<gene>
    <name evidence="2" type="ORF">CORT_0C04270</name>
</gene>
<evidence type="ECO:0000256" key="1">
    <source>
        <dbReference type="SAM" id="MobiDB-lite"/>
    </source>
</evidence>
<reference evidence="2 3" key="1">
    <citation type="journal article" date="2012" name="PLoS ONE">
        <title>Sequence and analysis of the genome of the pathogenic yeast Candida orthopsilosis.</title>
        <authorList>
            <person name="Riccombeni A."/>
            <person name="Vidanes G."/>
            <person name="Proux-Wera E."/>
            <person name="Wolfe K.H."/>
            <person name="Butler G."/>
        </authorList>
    </citation>
    <scope>NUCLEOTIDE SEQUENCE [LARGE SCALE GENOMIC DNA]</scope>
    <source>
        <strain evidence="2 3">Co 90-125</strain>
    </source>
</reference>
<organism evidence="2 3">
    <name type="scientific">Candida orthopsilosis (strain 90-125)</name>
    <name type="common">Yeast</name>
    <dbReference type="NCBI Taxonomy" id="1136231"/>
    <lineage>
        <taxon>Eukaryota</taxon>
        <taxon>Fungi</taxon>
        <taxon>Dikarya</taxon>
        <taxon>Ascomycota</taxon>
        <taxon>Saccharomycotina</taxon>
        <taxon>Pichiomycetes</taxon>
        <taxon>Debaryomycetaceae</taxon>
        <taxon>Candida/Lodderomyces clade</taxon>
        <taxon>Candida</taxon>
    </lineage>
</organism>
<evidence type="ECO:0000313" key="2">
    <source>
        <dbReference type="EMBL" id="CCG25800.1"/>
    </source>
</evidence>
<keyword evidence="3" id="KW-1185">Reference proteome</keyword>
<dbReference type="OrthoDB" id="10543228at2759"/>
<dbReference type="RefSeq" id="XP_003868704.1">
    <property type="nucleotide sequence ID" value="XM_003868656.1"/>
</dbReference>
<sequence length="290" mass="31837">MFIKNITYLPTMRYSIVFLTLAACITVNAAPLTIRDDALPSFGQASVAATPTTTEEVPSAATTAVTEAPTILESETGIASLTTESPTEGDDPRTLDPNFWSVHYAGYPIDENRHTLTVPTTFDPWDGTFTDFHKPFYITRSPDGFVGRTGFGIGTKKDEGSEEEEEYAETIPTELAPSYDQESSAATPTTIATSSATGTPTEENDPRTTDPYFWSTYYAGYPIDSDGRTLTVPTTFDPWDRTWSDFGKEFYITHAPDGFEGDLIFAIEVKKDKGSEEEGQYVEAIPTDLV</sequence>
<dbReference type="HOGENOM" id="CLU_959747_0_0_1"/>
<dbReference type="PROSITE" id="PS51257">
    <property type="entry name" value="PROKAR_LIPOPROTEIN"/>
    <property type="match status" value="1"/>
</dbReference>
<feature type="compositionally biased region" description="Low complexity" evidence="1">
    <location>
        <begin position="183"/>
        <end position="201"/>
    </location>
</feature>
<feature type="region of interest" description="Disordered" evidence="1">
    <location>
        <begin position="68"/>
        <end position="95"/>
    </location>
</feature>
<dbReference type="GeneID" id="14539299"/>
<dbReference type="EMBL" id="HE681721">
    <property type="protein sequence ID" value="CCG25800.1"/>
    <property type="molecule type" value="Genomic_DNA"/>
</dbReference>